<accession>A0ABU8YR05</accession>
<dbReference type="InterPro" id="IPR001387">
    <property type="entry name" value="Cro/C1-type_HTH"/>
</dbReference>
<name>A0ABU8YR05_9CYAN</name>
<dbReference type="Pfam" id="PF01381">
    <property type="entry name" value="HTH_3"/>
    <property type="match status" value="1"/>
</dbReference>
<comment type="caution">
    <text evidence="2">The sequence shown here is derived from an EMBL/GenBank/DDBJ whole genome shotgun (WGS) entry which is preliminary data.</text>
</comment>
<dbReference type="Proteomes" id="UP001384579">
    <property type="component" value="Unassembled WGS sequence"/>
</dbReference>
<dbReference type="PROSITE" id="PS50943">
    <property type="entry name" value="HTH_CROC1"/>
    <property type="match status" value="1"/>
</dbReference>
<dbReference type="EMBL" id="JBBLXS010000258">
    <property type="protein sequence ID" value="MEK0186793.1"/>
    <property type="molecule type" value="Genomic_DNA"/>
</dbReference>
<evidence type="ECO:0000313" key="3">
    <source>
        <dbReference type="Proteomes" id="UP001384579"/>
    </source>
</evidence>
<dbReference type="SUPFAM" id="SSF47413">
    <property type="entry name" value="lambda repressor-like DNA-binding domains"/>
    <property type="match status" value="1"/>
</dbReference>
<organism evidence="2 3">
    <name type="scientific">Microcoleus anatoxicus PTRS2</name>
    <dbReference type="NCBI Taxonomy" id="2705321"/>
    <lineage>
        <taxon>Bacteria</taxon>
        <taxon>Bacillati</taxon>
        <taxon>Cyanobacteriota</taxon>
        <taxon>Cyanophyceae</taxon>
        <taxon>Oscillatoriophycideae</taxon>
        <taxon>Oscillatoriales</taxon>
        <taxon>Microcoleaceae</taxon>
        <taxon>Microcoleus</taxon>
        <taxon>Microcoleus anatoxicus</taxon>
    </lineage>
</organism>
<feature type="domain" description="HTH cro/C1-type" evidence="1">
    <location>
        <begin position="12"/>
        <end position="68"/>
    </location>
</feature>
<dbReference type="SMART" id="SM00530">
    <property type="entry name" value="HTH_XRE"/>
    <property type="match status" value="1"/>
</dbReference>
<reference evidence="2 3" key="1">
    <citation type="journal article" date="2020" name="Harmful Algae">
        <title>Molecular and morphological characterization of a novel dihydroanatoxin-a producing Microcoleus species (cyanobacteria) from the Russian River, California, USA.</title>
        <authorList>
            <person name="Conklin K.Y."/>
            <person name="Stancheva R."/>
            <person name="Otten T.G."/>
            <person name="Fadness R."/>
            <person name="Boyer G.L."/>
            <person name="Read B."/>
            <person name="Zhang X."/>
            <person name="Sheath R.G."/>
        </authorList>
    </citation>
    <scope>NUCLEOTIDE SEQUENCE [LARGE SCALE GENOMIC DNA]</scope>
    <source>
        <strain evidence="2 3">PTRS2</strain>
    </source>
</reference>
<protein>
    <submittedName>
        <fullName evidence="2">Helix-turn-helix transcriptional regulator</fullName>
    </submittedName>
</protein>
<evidence type="ECO:0000313" key="2">
    <source>
        <dbReference type="EMBL" id="MEK0186793.1"/>
    </source>
</evidence>
<gene>
    <name evidence="2" type="ORF">WMG39_18335</name>
</gene>
<keyword evidence="3" id="KW-1185">Reference proteome</keyword>
<sequence>MEVSERAERSPLMRLRVQRFLTQKQLAEALGVTEATVRNWESGRSVPKLTPIQYKKLLEILQITSAELPDQFGYPSDADG</sequence>
<dbReference type="CDD" id="cd00093">
    <property type="entry name" value="HTH_XRE"/>
    <property type="match status" value="1"/>
</dbReference>
<dbReference type="RefSeq" id="WP_340521352.1">
    <property type="nucleotide sequence ID" value="NZ_JBBLXS010000258.1"/>
</dbReference>
<proteinExistence type="predicted"/>
<dbReference type="InterPro" id="IPR010982">
    <property type="entry name" value="Lambda_DNA-bd_dom_sf"/>
</dbReference>
<dbReference type="Gene3D" id="1.10.260.40">
    <property type="entry name" value="lambda repressor-like DNA-binding domains"/>
    <property type="match status" value="1"/>
</dbReference>
<evidence type="ECO:0000259" key="1">
    <source>
        <dbReference type="PROSITE" id="PS50943"/>
    </source>
</evidence>